<reference evidence="2 3" key="1">
    <citation type="submission" date="2019-03" db="EMBL/GenBank/DDBJ databases">
        <title>Three New Species of Nocardioides, Nocardioides euryhalodurans sp. nov., Nocardioides seonyuensis sp. nov. and Nocardioides eburneoflavus sp. nov. Iolated from Soil.</title>
        <authorList>
            <person name="Roh S.G."/>
            <person name="Lee C."/>
            <person name="Kim M.-K."/>
            <person name="Kim S.B."/>
        </authorList>
    </citation>
    <scope>NUCLEOTIDE SEQUENCE [LARGE SCALE GENOMIC DNA]</scope>
    <source>
        <strain evidence="2 3">MMS17-SY207-3</strain>
    </source>
</reference>
<sequence length="191" mass="20182">MTGLALVALLLSGCGSADDGAPTSEPSTSSASGDTLLERHDLAGLSGAEVVDTLDRLPLDDRPADLMASVKPDQLILTSGDEELALPTPDGEFYLSVAPYVDQTHDCFHHSLTTCKGELGGEEVKVTITDDTNGEVLVDDTVTTFENGFAGFWLPRDIEGTLTVEYDDKQATTEFATGAEDPTCLTTVRLA</sequence>
<organism evidence="2 3">
    <name type="scientific">Nocardioides seonyuensis</name>
    <dbReference type="NCBI Taxonomy" id="2518371"/>
    <lineage>
        <taxon>Bacteria</taxon>
        <taxon>Bacillati</taxon>
        <taxon>Actinomycetota</taxon>
        <taxon>Actinomycetes</taxon>
        <taxon>Propionibacteriales</taxon>
        <taxon>Nocardioidaceae</taxon>
        <taxon>Nocardioides</taxon>
    </lineage>
</organism>
<name>A0A4P7IKJ7_9ACTN</name>
<feature type="chain" id="PRO_5038785996" description="CueP family metal-binding protein" evidence="1">
    <location>
        <begin position="18"/>
        <end position="191"/>
    </location>
</feature>
<protein>
    <recommendedName>
        <fullName evidence="4">CueP family metal-binding protein</fullName>
    </recommendedName>
</protein>
<dbReference type="Gene3D" id="2.60.40.3700">
    <property type="match status" value="1"/>
</dbReference>
<keyword evidence="1" id="KW-0732">Signal</keyword>
<gene>
    <name evidence="2" type="ORF">EXE58_03670</name>
</gene>
<proteinExistence type="predicted"/>
<evidence type="ECO:0000313" key="3">
    <source>
        <dbReference type="Proteomes" id="UP000294853"/>
    </source>
</evidence>
<dbReference type="NCBIfam" id="NF038094">
    <property type="entry name" value="CueP_fam"/>
    <property type="match status" value="1"/>
</dbReference>
<accession>A0A4P7IKJ7</accession>
<dbReference type="InterPro" id="IPR047808">
    <property type="entry name" value="CueP-like"/>
</dbReference>
<dbReference type="KEGG" id="nsn:EXE58_03670"/>
<feature type="signal peptide" evidence="1">
    <location>
        <begin position="1"/>
        <end position="17"/>
    </location>
</feature>
<dbReference type="EMBL" id="CP038436">
    <property type="protein sequence ID" value="QBX57433.1"/>
    <property type="molecule type" value="Genomic_DNA"/>
</dbReference>
<keyword evidence="3" id="KW-1185">Reference proteome</keyword>
<evidence type="ECO:0000256" key="1">
    <source>
        <dbReference type="SAM" id="SignalP"/>
    </source>
</evidence>
<evidence type="ECO:0008006" key="4">
    <source>
        <dbReference type="Google" id="ProtNLM"/>
    </source>
</evidence>
<evidence type="ECO:0000313" key="2">
    <source>
        <dbReference type="EMBL" id="QBX57433.1"/>
    </source>
</evidence>
<dbReference type="OrthoDB" id="73040at2"/>
<dbReference type="AlphaFoldDB" id="A0A4P7IKJ7"/>
<dbReference type="Proteomes" id="UP000294853">
    <property type="component" value="Chromosome"/>
</dbReference>
<dbReference type="Pfam" id="PF21172">
    <property type="entry name" value="CueP"/>
    <property type="match status" value="1"/>
</dbReference>